<evidence type="ECO:0000256" key="1">
    <source>
        <dbReference type="SAM" id="MobiDB-lite"/>
    </source>
</evidence>
<reference evidence="4" key="1">
    <citation type="journal article" date="2019" name="Int. J. Syst. Evol. Microbiol.">
        <title>The Global Catalogue of Microorganisms (GCM) 10K type strain sequencing project: providing services to taxonomists for standard genome sequencing and annotation.</title>
        <authorList>
            <consortium name="The Broad Institute Genomics Platform"/>
            <consortium name="The Broad Institute Genome Sequencing Center for Infectious Disease"/>
            <person name="Wu L."/>
            <person name="Ma J."/>
        </authorList>
    </citation>
    <scope>NUCLEOTIDE SEQUENCE [LARGE SCALE GENOMIC DNA]</scope>
    <source>
        <strain evidence="4">JCM 9458</strain>
    </source>
</reference>
<evidence type="ECO:0008006" key="5">
    <source>
        <dbReference type="Google" id="ProtNLM"/>
    </source>
</evidence>
<sequence length="971" mass="103417">MSQRSDTVVATPAPEPSEESEPSRSAEPRWQRVLTAVVALTIVGYALIGIGTPLLGQKVFAATDMIANKAPYANSGLSDVQPTNTYLNDTVDSVVPNTTLFGELFRDGDVALWNPYQAGGSAFGSTPNNAVYNPLTVPYLVLPGWLAPGYVKLLEILVAAGATFLFLRRFRLGRAAAGLGGLVFVGSAFMIAWTNWPQTRVAAFIPAVFWCVERLVASRRARDGALLCLAVASMLLGGFPAVTGYTILFAGIYLVVRVLGEYGLAWRRVVGVVGGAGVALAGAVALAAFQLLPFASAMSGVFIRGREQTPDDHLSPVTALTAVVPWAFGTTDPNRGPYWYLPINLVESTMYLGAAAVLLVLVAVAWPRAAWARLPRGGWTFFVVATGLGLLVSYAGGLPLAVLQKLPVLFSDNYVGRMRSVLCFLLAVLAAVGFDLLVRRVATERAAGARVPAWVWRVWPTLVFTGATVAGAGLLWRGRRAAEIAKGGQNGDYRVSWFDDQVMWAAAFVVPAVIAVAVLWWLVRRGSSTRWLAGAAAVVVPVLVLVQALTFAAPYWPKSDKATFYPTTDVHRYLKSHLGDDRYAAGGAMFVGSDSYYRLRALNGHQFVAARFGEALDGMPGWGLGDPPTYVNFRSTAQTARQPLFDRLGVRYFVTAPWDDVFGTVVEPRAATGSTTIGGDQALTQKVPGTGPLRALTLVTAAPFRPDRDTNVRVSLRDETGKEVARGERQVLVGGGREGLADDERFTIPIVAEDVPADTELTAVITQDSAGPLTVRGARDGDSLGVVRPADDGLRLAYAGAAVVYERLTALPRIRWANEVVVEPSAARRVALVNGGSLAANQVVLDSPGESAAAGSTATISVLADRVDRIEARVNASGTGYLVVADALQTDWAVTVDGKPAELVPADHGLVAVAVPDGAHTVALEYRTPYRSMGTYLSAATVVVLVVIFAGGWWRSRRARRDEQPAAVAAD</sequence>
<feature type="transmembrane region" description="Helical" evidence="2">
    <location>
        <begin position="535"/>
        <end position="556"/>
    </location>
</feature>
<evidence type="ECO:0000313" key="3">
    <source>
        <dbReference type="EMBL" id="GAA3397045.1"/>
    </source>
</evidence>
<dbReference type="Pfam" id="PF09586">
    <property type="entry name" value="YfhO"/>
    <property type="match status" value="1"/>
</dbReference>
<feature type="transmembrane region" description="Helical" evidence="2">
    <location>
        <begin position="145"/>
        <end position="167"/>
    </location>
</feature>
<comment type="caution">
    <text evidence="3">The sequence shown here is derived from an EMBL/GenBank/DDBJ whole genome shotgun (WGS) entry which is preliminary data.</text>
</comment>
<feature type="transmembrane region" description="Helical" evidence="2">
    <location>
        <begin position="378"/>
        <end position="398"/>
    </location>
</feature>
<dbReference type="PANTHER" id="PTHR38454">
    <property type="entry name" value="INTEGRAL MEMBRANE PROTEIN-RELATED"/>
    <property type="match status" value="1"/>
</dbReference>
<name>A0ABP6TBS5_9ACTN</name>
<keyword evidence="2" id="KW-0812">Transmembrane</keyword>
<feature type="transmembrane region" description="Helical" evidence="2">
    <location>
        <begin position="418"/>
        <end position="438"/>
    </location>
</feature>
<keyword evidence="4" id="KW-1185">Reference proteome</keyword>
<protein>
    <recommendedName>
        <fullName evidence="5">YfhO family protein</fullName>
    </recommendedName>
</protein>
<feature type="transmembrane region" description="Helical" evidence="2">
    <location>
        <begin position="933"/>
        <end position="954"/>
    </location>
</feature>
<feature type="transmembrane region" description="Helical" evidence="2">
    <location>
        <begin position="268"/>
        <end position="292"/>
    </location>
</feature>
<proteinExistence type="predicted"/>
<feature type="transmembrane region" description="Helical" evidence="2">
    <location>
        <begin position="349"/>
        <end position="366"/>
    </location>
</feature>
<feature type="transmembrane region" description="Helical" evidence="2">
    <location>
        <begin position="174"/>
        <end position="193"/>
    </location>
</feature>
<dbReference type="Proteomes" id="UP001501676">
    <property type="component" value="Unassembled WGS sequence"/>
</dbReference>
<accession>A0ABP6TBS5</accession>
<dbReference type="EMBL" id="BAAAYN010000063">
    <property type="protein sequence ID" value="GAA3397045.1"/>
    <property type="molecule type" value="Genomic_DNA"/>
</dbReference>
<dbReference type="PANTHER" id="PTHR38454:SF1">
    <property type="entry name" value="INTEGRAL MEMBRANE PROTEIN"/>
    <property type="match status" value="1"/>
</dbReference>
<organism evidence="3 4">
    <name type="scientific">Cryptosporangium minutisporangium</name>
    <dbReference type="NCBI Taxonomy" id="113569"/>
    <lineage>
        <taxon>Bacteria</taxon>
        <taxon>Bacillati</taxon>
        <taxon>Actinomycetota</taxon>
        <taxon>Actinomycetes</taxon>
        <taxon>Cryptosporangiales</taxon>
        <taxon>Cryptosporangiaceae</taxon>
        <taxon>Cryptosporangium</taxon>
    </lineage>
</organism>
<keyword evidence="2" id="KW-1133">Transmembrane helix</keyword>
<feature type="transmembrane region" description="Helical" evidence="2">
    <location>
        <begin position="33"/>
        <end position="55"/>
    </location>
</feature>
<dbReference type="InterPro" id="IPR018580">
    <property type="entry name" value="Uncharacterised_YfhO"/>
</dbReference>
<evidence type="ECO:0000256" key="2">
    <source>
        <dbReference type="SAM" id="Phobius"/>
    </source>
</evidence>
<keyword evidence="2" id="KW-0472">Membrane</keyword>
<feature type="region of interest" description="Disordered" evidence="1">
    <location>
        <begin position="1"/>
        <end position="28"/>
    </location>
</feature>
<evidence type="ECO:0000313" key="4">
    <source>
        <dbReference type="Proteomes" id="UP001501676"/>
    </source>
</evidence>
<gene>
    <name evidence="3" type="ORF">GCM10020369_75830</name>
</gene>
<feature type="transmembrane region" description="Helical" evidence="2">
    <location>
        <begin position="224"/>
        <end position="256"/>
    </location>
</feature>
<feature type="transmembrane region" description="Helical" evidence="2">
    <location>
        <begin position="458"/>
        <end position="476"/>
    </location>
</feature>
<feature type="transmembrane region" description="Helical" evidence="2">
    <location>
        <begin position="502"/>
        <end position="523"/>
    </location>
</feature>